<dbReference type="EMBL" id="BQNB010021255">
    <property type="protein sequence ID" value="GJU04508.1"/>
    <property type="molecule type" value="Genomic_DNA"/>
</dbReference>
<comment type="caution">
    <text evidence="1">The sequence shown here is derived from an EMBL/GenBank/DDBJ whole genome shotgun (WGS) entry which is preliminary data.</text>
</comment>
<dbReference type="PANTHER" id="PTHR11439:SF483">
    <property type="entry name" value="PEPTIDE SYNTHASE GLIP-LIKE, PUTATIVE (AFU_ORTHOLOGUE AFUA_3G12920)-RELATED"/>
    <property type="match status" value="1"/>
</dbReference>
<protein>
    <submittedName>
        <fullName evidence="1">Uncharacterized protein</fullName>
    </submittedName>
</protein>
<organism evidence="1 2">
    <name type="scientific">Tanacetum coccineum</name>
    <dbReference type="NCBI Taxonomy" id="301880"/>
    <lineage>
        <taxon>Eukaryota</taxon>
        <taxon>Viridiplantae</taxon>
        <taxon>Streptophyta</taxon>
        <taxon>Embryophyta</taxon>
        <taxon>Tracheophyta</taxon>
        <taxon>Spermatophyta</taxon>
        <taxon>Magnoliopsida</taxon>
        <taxon>eudicotyledons</taxon>
        <taxon>Gunneridae</taxon>
        <taxon>Pentapetalae</taxon>
        <taxon>asterids</taxon>
        <taxon>campanulids</taxon>
        <taxon>Asterales</taxon>
        <taxon>Asteraceae</taxon>
        <taxon>Asteroideae</taxon>
        <taxon>Anthemideae</taxon>
        <taxon>Anthemidinae</taxon>
        <taxon>Tanacetum</taxon>
    </lineage>
</organism>
<dbReference type="PANTHER" id="PTHR11439">
    <property type="entry name" value="GAG-POL-RELATED RETROTRANSPOSON"/>
    <property type="match status" value="1"/>
</dbReference>
<dbReference type="CDD" id="cd09272">
    <property type="entry name" value="RNase_HI_RT_Ty1"/>
    <property type="match status" value="1"/>
</dbReference>
<name>A0ABQ5IWB0_9ASTR</name>
<accession>A0ABQ5IWB0</accession>
<reference evidence="1" key="2">
    <citation type="submission" date="2022-01" db="EMBL/GenBank/DDBJ databases">
        <authorList>
            <person name="Yamashiro T."/>
            <person name="Shiraishi A."/>
            <person name="Satake H."/>
            <person name="Nakayama K."/>
        </authorList>
    </citation>
    <scope>NUCLEOTIDE SEQUENCE</scope>
</reference>
<evidence type="ECO:0000313" key="1">
    <source>
        <dbReference type="EMBL" id="GJU04508.1"/>
    </source>
</evidence>
<gene>
    <name evidence="1" type="ORF">Tco_1120938</name>
</gene>
<evidence type="ECO:0000313" key="2">
    <source>
        <dbReference type="Proteomes" id="UP001151760"/>
    </source>
</evidence>
<keyword evidence="2" id="KW-1185">Reference proteome</keyword>
<sequence>MSSAEAEYVALSASCAQVMWMRTQLKDYGFNYNKIPLYCDSQSAIAISCNPVQHSRTKHIHTRTEYQLADMFTKALPEDRSYDLSWKPYQGDSLNLPDHSSYKDGDEDLLISRRNARLSEEEYINFQIPSIKQSQSRSLVQSTGRLKMDKATLSVDESGSKTLICNCCQNVIRVGGEEEEIQNVKARTVGGEGAHSRGLGGALKSEDGELSKDFPVIMNYQHPIAKETSYHNKHGCISRQVTAS</sequence>
<dbReference type="Proteomes" id="UP001151760">
    <property type="component" value="Unassembled WGS sequence"/>
</dbReference>
<reference evidence="1" key="1">
    <citation type="journal article" date="2022" name="Int. J. Mol. Sci.">
        <title>Draft Genome of Tanacetum Coccineum: Genomic Comparison of Closely Related Tanacetum-Family Plants.</title>
        <authorList>
            <person name="Yamashiro T."/>
            <person name="Shiraishi A."/>
            <person name="Nakayama K."/>
            <person name="Satake H."/>
        </authorList>
    </citation>
    <scope>NUCLEOTIDE SEQUENCE</scope>
</reference>
<proteinExistence type="predicted"/>